<feature type="domain" description="ABC transporter" evidence="6">
    <location>
        <begin position="44"/>
        <end position="276"/>
    </location>
</feature>
<keyword evidence="3" id="KW-0547">Nucleotide-binding</keyword>
<proteinExistence type="inferred from homology"/>
<comment type="similarity">
    <text evidence="1">Belongs to the ABC transporter superfamily.</text>
</comment>
<dbReference type="PANTHER" id="PTHR42734">
    <property type="entry name" value="METAL TRANSPORT SYSTEM ATP-BINDING PROTEIN TM_0124-RELATED"/>
    <property type="match status" value="1"/>
</dbReference>
<dbReference type="InterPro" id="IPR027417">
    <property type="entry name" value="P-loop_NTPase"/>
</dbReference>
<gene>
    <name evidence="7" type="ORF">JOC58_001635</name>
</gene>
<organism evidence="7 8">
    <name type="scientific">Paenibacillus hunanensis</name>
    <dbReference type="NCBI Taxonomy" id="539262"/>
    <lineage>
        <taxon>Bacteria</taxon>
        <taxon>Bacillati</taxon>
        <taxon>Bacillota</taxon>
        <taxon>Bacilli</taxon>
        <taxon>Bacillales</taxon>
        <taxon>Paenibacillaceae</taxon>
        <taxon>Paenibacillus</taxon>
    </lineage>
</organism>
<evidence type="ECO:0000313" key="7">
    <source>
        <dbReference type="EMBL" id="MDR6243742.1"/>
    </source>
</evidence>
<dbReference type="InterPro" id="IPR050153">
    <property type="entry name" value="Metal_Ion_Import_ABC"/>
</dbReference>
<keyword evidence="4 7" id="KW-0067">ATP-binding</keyword>
<dbReference type="EMBL" id="JAVDQH010000005">
    <property type="protein sequence ID" value="MDR6243742.1"/>
    <property type="molecule type" value="Genomic_DNA"/>
</dbReference>
<dbReference type="SUPFAM" id="SSF52540">
    <property type="entry name" value="P-loop containing nucleoside triphosphate hydrolases"/>
    <property type="match status" value="1"/>
</dbReference>
<evidence type="ECO:0000313" key="8">
    <source>
        <dbReference type="Proteomes" id="UP001185028"/>
    </source>
</evidence>
<accession>A0ABU1IYI8</accession>
<dbReference type="GO" id="GO:0005524">
    <property type="term" value="F:ATP binding"/>
    <property type="evidence" value="ECO:0007669"/>
    <property type="project" value="UniProtKB-KW"/>
</dbReference>
<dbReference type="InterPro" id="IPR003439">
    <property type="entry name" value="ABC_transporter-like_ATP-bd"/>
</dbReference>
<comment type="caution">
    <text evidence="7">The sequence shown here is derived from an EMBL/GenBank/DDBJ whole genome shotgun (WGS) entry which is preliminary data.</text>
</comment>
<protein>
    <submittedName>
        <fullName evidence="7">Manganese/zinc/iron transport system ATP-binding protein</fullName>
    </submittedName>
</protein>
<name>A0ABU1IYI8_9BACL</name>
<feature type="compositionally biased region" description="Polar residues" evidence="5">
    <location>
        <begin position="1"/>
        <end position="29"/>
    </location>
</feature>
<evidence type="ECO:0000256" key="2">
    <source>
        <dbReference type="ARBA" id="ARBA00022448"/>
    </source>
</evidence>
<dbReference type="RefSeq" id="WP_373289157.1">
    <property type="nucleotide sequence ID" value="NZ_BMMB01000008.1"/>
</dbReference>
<dbReference type="Proteomes" id="UP001185028">
    <property type="component" value="Unassembled WGS sequence"/>
</dbReference>
<dbReference type="PROSITE" id="PS00211">
    <property type="entry name" value="ABC_TRANSPORTER_1"/>
    <property type="match status" value="1"/>
</dbReference>
<dbReference type="Gene3D" id="3.40.50.300">
    <property type="entry name" value="P-loop containing nucleotide triphosphate hydrolases"/>
    <property type="match status" value="1"/>
</dbReference>
<keyword evidence="2" id="KW-0813">Transport</keyword>
<dbReference type="PANTHER" id="PTHR42734:SF5">
    <property type="entry name" value="IRON TRANSPORT SYSTEM ATP-BINDING PROTEIN HI_0361-RELATED"/>
    <property type="match status" value="1"/>
</dbReference>
<sequence length="292" mass="32079">MKSFTTTHSSDPMSAPQSVDNGKQPQNKLQQHHKLSTNIEDSPLQVQGLTVTYQHQPVVQQVSFSLAEGRLIGLLGPNGAGKSTLLKAILGLIPSLSGQVKVFGKPYESQRRRIGYVPQRESVDWDFPTDALDVVLMGTYGRLGLFRRPGKNERQTALHCLDQVGMADYAGRQISQLSGGQQQRVFLARALAQQADLYLMDEPFAGVDALTEKAIITLLEQMKQQGKTVLVVHHDLSTVQAYFDDVLLLNRQLIAGGAVEHTFTPELLQQTYGGKMAFLQGNDQQGILLAGK</sequence>
<dbReference type="SMART" id="SM00382">
    <property type="entry name" value="AAA"/>
    <property type="match status" value="1"/>
</dbReference>
<dbReference type="CDD" id="cd03235">
    <property type="entry name" value="ABC_Metallic_Cations"/>
    <property type="match status" value="1"/>
</dbReference>
<evidence type="ECO:0000256" key="4">
    <source>
        <dbReference type="ARBA" id="ARBA00022840"/>
    </source>
</evidence>
<evidence type="ECO:0000259" key="6">
    <source>
        <dbReference type="PROSITE" id="PS50893"/>
    </source>
</evidence>
<evidence type="ECO:0000256" key="3">
    <source>
        <dbReference type="ARBA" id="ARBA00022741"/>
    </source>
</evidence>
<feature type="region of interest" description="Disordered" evidence="5">
    <location>
        <begin position="1"/>
        <end position="32"/>
    </location>
</feature>
<dbReference type="Pfam" id="PF00005">
    <property type="entry name" value="ABC_tran"/>
    <property type="match status" value="1"/>
</dbReference>
<dbReference type="InterPro" id="IPR017871">
    <property type="entry name" value="ABC_transporter-like_CS"/>
</dbReference>
<dbReference type="PROSITE" id="PS50893">
    <property type="entry name" value="ABC_TRANSPORTER_2"/>
    <property type="match status" value="1"/>
</dbReference>
<keyword evidence="8" id="KW-1185">Reference proteome</keyword>
<evidence type="ECO:0000256" key="1">
    <source>
        <dbReference type="ARBA" id="ARBA00005417"/>
    </source>
</evidence>
<reference evidence="7 8" key="1">
    <citation type="submission" date="2023-07" db="EMBL/GenBank/DDBJ databases">
        <title>Genomic Encyclopedia of Type Strains, Phase IV (KMG-IV): sequencing the most valuable type-strain genomes for metagenomic binning, comparative biology and taxonomic classification.</title>
        <authorList>
            <person name="Goeker M."/>
        </authorList>
    </citation>
    <scope>NUCLEOTIDE SEQUENCE [LARGE SCALE GENOMIC DNA]</scope>
    <source>
        <strain evidence="7 8">DSM 22170</strain>
    </source>
</reference>
<dbReference type="InterPro" id="IPR003593">
    <property type="entry name" value="AAA+_ATPase"/>
</dbReference>
<evidence type="ECO:0000256" key="5">
    <source>
        <dbReference type="SAM" id="MobiDB-lite"/>
    </source>
</evidence>